<dbReference type="EMBL" id="QRGR01000008">
    <property type="protein sequence ID" value="RDV15453.1"/>
    <property type="molecule type" value="Genomic_DNA"/>
</dbReference>
<name>A0A3D8LDN0_9BACT</name>
<dbReference type="AlphaFoldDB" id="A0A3D8LDN0"/>
<evidence type="ECO:0000313" key="2">
    <source>
        <dbReference type="Proteomes" id="UP000256708"/>
    </source>
</evidence>
<comment type="caution">
    <text evidence="1">The sequence shown here is derived from an EMBL/GenBank/DDBJ whole genome shotgun (WGS) entry which is preliminary data.</text>
</comment>
<gene>
    <name evidence="1" type="ORF">DXT99_08130</name>
</gene>
<protein>
    <submittedName>
        <fullName evidence="1">Uncharacterized protein</fullName>
    </submittedName>
</protein>
<evidence type="ECO:0000313" key="1">
    <source>
        <dbReference type="EMBL" id="RDV15453.1"/>
    </source>
</evidence>
<reference evidence="2" key="1">
    <citation type="submission" date="2018-08" db="EMBL/GenBank/DDBJ databases">
        <authorList>
            <person name="Liu Z.-W."/>
            <person name="Du Z.-J."/>
        </authorList>
    </citation>
    <scope>NUCLEOTIDE SEQUENCE [LARGE SCALE GENOMIC DNA]</scope>
    <source>
        <strain evidence="2">H4X</strain>
    </source>
</reference>
<keyword evidence="2" id="KW-1185">Reference proteome</keyword>
<proteinExistence type="predicted"/>
<sequence length="75" mass="8733">MWRIRHNELVSWVEAYFSNQVPQTELNSLQLVSGQSKKLLPEFRLVKLQRELDAKVTDGMSKLFSPPEVNSLVYL</sequence>
<dbReference type="Proteomes" id="UP000256708">
    <property type="component" value="Unassembled WGS sequence"/>
</dbReference>
<organism evidence="1 2">
    <name type="scientific">Pontibacter diazotrophicus</name>
    <dbReference type="NCBI Taxonomy" id="1400979"/>
    <lineage>
        <taxon>Bacteria</taxon>
        <taxon>Pseudomonadati</taxon>
        <taxon>Bacteroidota</taxon>
        <taxon>Cytophagia</taxon>
        <taxon>Cytophagales</taxon>
        <taxon>Hymenobacteraceae</taxon>
        <taxon>Pontibacter</taxon>
    </lineage>
</organism>
<dbReference type="RefSeq" id="WP_115565048.1">
    <property type="nucleotide sequence ID" value="NZ_QRGR01000008.1"/>
</dbReference>
<accession>A0A3D8LDN0</accession>